<name>A0ABQ9H4H1_9NEOP</name>
<dbReference type="Proteomes" id="UP001159363">
    <property type="component" value="Chromosome 6"/>
</dbReference>
<dbReference type="EMBL" id="JARBHB010000007">
    <property type="protein sequence ID" value="KAJ8879068.1"/>
    <property type="molecule type" value="Genomic_DNA"/>
</dbReference>
<comment type="caution">
    <text evidence="1">The sequence shown here is derived from an EMBL/GenBank/DDBJ whole genome shotgun (WGS) entry which is preliminary data.</text>
</comment>
<evidence type="ECO:0000313" key="2">
    <source>
        <dbReference type="Proteomes" id="UP001159363"/>
    </source>
</evidence>
<sequence length="96" mass="11102">MRCVDRARGRILGPHKYAQVMACGLLDKLKQPFYYDFDQSMSVHILKEIILKMTVDKIFVEQRLDKSVCDLKLPRKLTHHHLEVKGSGHQKVKTAA</sequence>
<organism evidence="1 2">
    <name type="scientific">Dryococelus australis</name>
    <dbReference type="NCBI Taxonomy" id="614101"/>
    <lineage>
        <taxon>Eukaryota</taxon>
        <taxon>Metazoa</taxon>
        <taxon>Ecdysozoa</taxon>
        <taxon>Arthropoda</taxon>
        <taxon>Hexapoda</taxon>
        <taxon>Insecta</taxon>
        <taxon>Pterygota</taxon>
        <taxon>Neoptera</taxon>
        <taxon>Polyneoptera</taxon>
        <taxon>Phasmatodea</taxon>
        <taxon>Verophasmatodea</taxon>
        <taxon>Anareolatae</taxon>
        <taxon>Phasmatidae</taxon>
        <taxon>Eurycanthinae</taxon>
        <taxon>Dryococelus</taxon>
    </lineage>
</organism>
<protein>
    <submittedName>
        <fullName evidence="1">Uncharacterized protein</fullName>
    </submittedName>
</protein>
<proteinExistence type="predicted"/>
<gene>
    <name evidence="1" type="ORF">PR048_019674</name>
</gene>
<accession>A0ABQ9H4H1</accession>
<reference evidence="1 2" key="1">
    <citation type="submission" date="2023-02" db="EMBL/GenBank/DDBJ databases">
        <title>LHISI_Scaffold_Assembly.</title>
        <authorList>
            <person name="Stuart O.P."/>
            <person name="Cleave R."/>
            <person name="Magrath M.J.L."/>
            <person name="Mikheyev A.S."/>
        </authorList>
    </citation>
    <scope>NUCLEOTIDE SEQUENCE [LARGE SCALE GENOMIC DNA]</scope>
    <source>
        <strain evidence="1">Daus_M_001</strain>
        <tissue evidence="1">Leg muscle</tissue>
    </source>
</reference>
<keyword evidence="2" id="KW-1185">Reference proteome</keyword>
<evidence type="ECO:0000313" key="1">
    <source>
        <dbReference type="EMBL" id="KAJ8879068.1"/>
    </source>
</evidence>